<dbReference type="AlphaFoldDB" id="A0A066Z125"/>
<dbReference type="HOGENOM" id="CLU_069356_25_6_11"/>
<evidence type="ECO:0000256" key="3">
    <source>
        <dbReference type="ARBA" id="ARBA00023163"/>
    </source>
</evidence>
<comment type="caution">
    <text evidence="6">The sequence shown here is derived from an EMBL/GenBank/DDBJ whole genome shotgun (WGS) entry which is preliminary data.</text>
</comment>
<evidence type="ECO:0000256" key="2">
    <source>
        <dbReference type="ARBA" id="ARBA00023125"/>
    </source>
</evidence>
<dbReference type="SUPFAM" id="SSF46689">
    <property type="entry name" value="Homeodomain-like"/>
    <property type="match status" value="1"/>
</dbReference>
<dbReference type="GO" id="GO:0000976">
    <property type="term" value="F:transcription cis-regulatory region binding"/>
    <property type="evidence" value="ECO:0007669"/>
    <property type="project" value="TreeGrafter"/>
</dbReference>
<protein>
    <submittedName>
        <fullName evidence="6">Efflux membrane protein</fullName>
    </submittedName>
</protein>
<dbReference type="SUPFAM" id="SSF48498">
    <property type="entry name" value="Tetracyclin repressor-like, C-terminal domain"/>
    <property type="match status" value="1"/>
</dbReference>
<evidence type="ECO:0000256" key="4">
    <source>
        <dbReference type="PROSITE-ProRule" id="PRU00335"/>
    </source>
</evidence>
<name>A0A066Z125_9ACTN</name>
<dbReference type="InterPro" id="IPR001647">
    <property type="entry name" value="HTH_TetR"/>
</dbReference>
<gene>
    <name evidence="6" type="ORF">KCH_45190</name>
</gene>
<dbReference type="PATRIC" id="fig|1348663.4.peg.4360"/>
<dbReference type="Gene3D" id="1.10.10.60">
    <property type="entry name" value="Homeodomain-like"/>
    <property type="match status" value="1"/>
</dbReference>
<evidence type="ECO:0000256" key="1">
    <source>
        <dbReference type="ARBA" id="ARBA00023015"/>
    </source>
</evidence>
<dbReference type="InterPro" id="IPR011075">
    <property type="entry name" value="TetR_C"/>
</dbReference>
<feature type="domain" description="HTH tetR-type" evidence="5">
    <location>
        <begin position="18"/>
        <end position="79"/>
    </location>
</feature>
<proteinExistence type="predicted"/>
<dbReference type="RefSeq" id="WP_035865210.1">
    <property type="nucleotide sequence ID" value="NZ_KK853997.1"/>
</dbReference>
<keyword evidence="2 4" id="KW-0238">DNA-binding</keyword>
<dbReference type="InterPro" id="IPR036271">
    <property type="entry name" value="Tet_transcr_reg_TetR-rel_C_sf"/>
</dbReference>
<dbReference type="GO" id="GO:0003700">
    <property type="term" value="F:DNA-binding transcription factor activity"/>
    <property type="evidence" value="ECO:0007669"/>
    <property type="project" value="TreeGrafter"/>
</dbReference>
<dbReference type="Proteomes" id="UP000027178">
    <property type="component" value="Unassembled WGS sequence"/>
</dbReference>
<keyword evidence="3" id="KW-0804">Transcription</keyword>
<dbReference type="PROSITE" id="PS50977">
    <property type="entry name" value="HTH_TETR_2"/>
    <property type="match status" value="1"/>
</dbReference>
<evidence type="ECO:0000259" key="5">
    <source>
        <dbReference type="PROSITE" id="PS50977"/>
    </source>
</evidence>
<dbReference type="InterPro" id="IPR009057">
    <property type="entry name" value="Homeodomain-like_sf"/>
</dbReference>
<organism evidence="6 7">
    <name type="scientific">Kitasatospora cheerisanensis KCTC 2395</name>
    <dbReference type="NCBI Taxonomy" id="1348663"/>
    <lineage>
        <taxon>Bacteria</taxon>
        <taxon>Bacillati</taxon>
        <taxon>Actinomycetota</taxon>
        <taxon>Actinomycetes</taxon>
        <taxon>Kitasatosporales</taxon>
        <taxon>Streptomycetaceae</taxon>
        <taxon>Kitasatospora</taxon>
    </lineage>
</organism>
<keyword evidence="7" id="KW-1185">Reference proteome</keyword>
<accession>A0A066Z125</accession>
<dbReference type="Gene3D" id="1.10.357.10">
    <property type="entry name" value="Tetracycline Repressor, domain 2"/>
    <property type="match status" value="1"/>
</dbReference>
<dbReference type="eggNOG" id="COG1309">
    <property type="taxonomic scope" value="Bacteria"/>
</dbReference>
<dbReference type="InterPro" id="IPR050109">
    <property type="entry name" value="HTH-type_TetR-like_transc_reg"/>
</dbReference>
<dbReference type="Pfam" id="PF16859">
    <property type="entry name" value="TetR_C_11"/>
    <property type="match status" value="1"/>
</dbReference>
<evidence type="ECO:0000313" key="7">
    <source>
        <dbReference type="Proteomes" id="UP000027178"/>
    </source>
</evidence>
<reference evidence="6 7" key="1">
    <citation type="submission" date="2014-05" db="EMBL/GenBank/DDBJ databases">
        <title>Draft Genome Sequence of Kitasatospora cheerisanensis KCTC 2395.</title>
        <authorList>
            <person name="Nam D.H."/>
        </authorList>
    </citation>
    <scope>NUCLEOTIDE SEQUENCE [LARGE SCALE GENOMIC DNA]</scope>
    <source>
        <strain evidence="6 7">KCTC 2395</strain>
    </source>
</reference>
<dbReference type="PANTHER" id="PTHR30055:SF148">
    <property type="entry name" value="TETR-FAMILY TRANSCRIPTIONAL REGULATOR"/>
    <property type="match status" value="1"/>
</dbReference>
<evidence type="ECO:0000313" key="6">
    <source>
        <dbReference type="EMBL" id="KDN83870.1"/>
    </source>
</evidence>
<dbReference type="OrthoDB" id="9796019at2"/>
<dbReference type="Pfam" id="PF00440">
    <property type="entry name" value="TetR_N"/>
    <property type="match status" value="1"/>
</dbReference>
<sequence>MTDASGPTAERRGRPRSPAVDRAVIDTVLRLLTEGSSFAELSMEGIARAAGVGKNTVYRRWSGKDALLLDVLATIEEPAPEPTGRTLHEDLVLAVEWIRQRSLAKRESALMRNMQMQIQSSPELWQRYYDTFIVTRRKVLAQIMERGLANGEIRADLADDVELLVDMVAGPLLTRAVQRPDQPLENDLAERLVDTLLDGLRPRG</sequence>
<dbReference type="PANTHER" id="PTHR30055">
    <property type="entry name" value="HTH-TYPE TRANSCRIPTIONAL REGULATOR RUTR"/>
    <property type="match status" value="1"/>
</dbReference>
<feature type="DNA-binding region" description="H-T-H motif" evidence="4">
    <location>
        <begin position="42"/>
        <end position="61"/>
    </location>
</feature>
<keyword evidence="1" id="KW-0805">Transcription regulation</keyword>
<dbReference type="EMBL" id="JNBY01000094">
    <property type="protein sequence ID" value="KDN83870.1"/>
    <property type="molecule type" value="Genomic_DNA"/>
</dbReference>